<keyword evidence="4" id="KW-1185">Reference proteome</keyword>
<proteinExistence type="predicted"/>
<accession>A0A6L9LBM0</accession>
<dbReference type="PANTHER" id="PTHR47435">
    <property type="entry name" value="KELCH REPEAT PROTEIN (AFU_ORTHOLOGUE AFUA_5G12780)"/>
    <property type="match status" value="1"/>
</dbReference>
<reference evidence="3 4" key="1">
    <citation type="submission" date="2020-02" db="EMBL/GenBank/DDBJ databases">
        <title>Draft genome sequence of two Spirosoma agri KCTC 52727 and Spirosoma terrae KCTC 52035.</title>
        <authorList>
            <person name="Rojas J."/>
            <person name="Ambika Manirajan B."/>
            <person name="Suarez C."/>
            <person name="Ratering S."/>
            <person name="Schnell S."/>
        </authorList>
    </citation>
    <scope>NUCLEOTIDE SEQUENCE [LARGE SCALE GENOMIC DNA]</scope>
    <source>
        <strain evidence="3 4">KCTC 52035</strain>
    </source>
</reference>
<dbReference type="RefSeq" id="WP_163953712.1">
    <property type="nucleotide sequence ID" value="NZ_JAAFZH010000013.1"/>
</dbReference>
<dbReference type="Gene3D" id="2.120.10.80">
    <property type="entry name" value="Kelch-type beta propeller"/>
    <property type="match status" value="2"/>
</dbReference>
<dbReference type="PANTHER" id="PTHR47435:SF4">
    <property type="entry name" value="KELCH REPEAT PROTEIN (AFU_ORTHOLOGUE AFUA_5G12780)"/>
    <property type="match status" value="1"/>
</dbReference>
<name>A0A6L9LBM0_9BACT</name>
<dbReference type="InterPro" id="IPR015915">
    <property type="entry name" value="Kelch-typ_b-propeller"/>
</dbReference>
<evidence type="ECO:0000256" key="2">
    <source>
        <dbReference type="ARBA" id="ARBA00023004"/>
    </source>
</evidence>
<keyword evidence="2" id="KW-0408">Iron</keyword>
<dbReference type="AlphaFoldDB" id="A0A6L9LBM0"/>
<evidence type="ECO:0000256" key="1">
    <source>
        <dbReference type="ARBA" id="ARBA00022737"/>
    </source>
</evidence>
<evidence type="ECO:0000313" key="4">
    <source>
        <dbReference type="Proteomes" id="UP000474175"/>
    </source>
</evidence>
<dbReference type="Proteomes" id="UP000474175">
    <property type="component" value="Unassembled WGS sequence"/>
</dbReference>
<organism evidence="3 4">
    <name type="scientific">Spirosoma terrae</name>
    <dbReference type="NCBI Taxonomy" id="1968276"/>
    <lineage>
        <taxon>Bacteria</taxon>
        <taxon>Pseudomonadati</taxon>
        <taxon>Bacteroidota</taxon>
        <taxon>Cytophagia</taxon>
        <taxon>Cytophagales</taxon>
        <taxon>Cytophagaceae</taxon>
        <taxon>Spirosoma</taxon>
    </lineage>
</organism>
<protein>
    <submittedName>
        <fullName evidence="3">Galactose oxidase</fullName>
    </submittedName>
</protein>
<comment type="caution">
    <text evidence="3">The sequence shown here is derived from an EMBL/GenBank/DDBJ whole genome shotgun (WGS) entry which is preliminary data.</text>
</comment>
<keyword evidence="1" id="KW-0677">Repeat</keyword>
<dbReference type="SUPFAM" id="SSF117281">
    <property type="entry name" value="Kelch motif"/>
    <property type="match status" value="1"/>
</dbReference>
<gene>
    <name evidence="3" type="ORF">GK108_23395</name>
</gene>
<dbReference type="Pfam" id="PF24681">
    <property type="entry name" value="Kelch_KLHDC2_KLHL20_DRC7"/>
    <property type="match status" value="1"/>
</dbReference>
<sequence>MIHFPIRFRSATGSVPKSTTPATAISLEDQDTKKHRRSQLINWALGLVCIGWTGALIGCSSSDTASTLGDWRRRSDFEGVARSAATGFVIGNFGYLGTGVDGSSNRLKDFWAYDQTKNTWVQLADFGGVARTTAVGFSVGTKGYIGTGLNANSDKLKDFWEYDQATNKWTQIADFGGTARYSATAFSIGTKGYVGTGNDGNYVKDFWAYDPTQKTWTKVSSYSGSKRMGAVSLVINGLGYVGTGNNNGSTQRDWYAYDPAQDLWVEKAQFTSDQSTIARSYAVGFVINNLGYITTGDASSTTVWQYTPGTDTWATLGTFEGASRQYSVGFAIGGKGYVTTGQPVGGTTRYDDLWEFDPTIAQDLDNN</sequence>
<dbReference type="EMBL" id="JAAFZH010000013">
    <property type="protein sequence ID" value="NDU97850.1"/>
    <property type="molecule type" value="Genomic_DNA"/>
</dbReference>
<evidence type="ECO:0000313" key="3">
    <source>
        <dbReference type="EMBL" id="NDU97850.1"/>
    </source>
</evidence>